<dbReference type="STRING" id="247490.KSU1_D0358"/>
<dbReference type="Proteomes" id="UP000002985">
    <property type="component" value="Unassembled WGS sequence"/>
</dbReference>
<reference evidence="1 2" key="1">
    <citation type="journal article" date="2012" name="FEBS Lett.">
        <title>Anammox organism KSU-1 expresses a NirK-type copper-containing nitrite reductase instead of a NirS-type with cytochrome cd1.</title>
        <authorList>
            <person name="Hira D."/>
            <person name="Toh H."/>
            <person name="Migita C.T."/>
            <person name="Okubo H."/>
            <person name="Nishiyama T."/>
            <person name="Hattori M."/>
            <person name="Furukawa K."/>
            <person name="Fujii T."/>
        </authorList>
    </citation>
    <scope>NUCLEOTIDE SEQUENCE [LARGE SCALE GENOMIC DNA]</scope>
</reference>
<evidence type="ECO:0000313" key="2">
    <source>
        <dbReference type="Proteomes" id="UP000002985"/>
    </source>
</evidence>
<organism evidence="1 2">
    <name type="scientific">Candidatus Jettenia caeni</name>
    <dbReference type="NCBI Taxonomy" id="247490"/>
    <lineage>
        <taxon>Bacteria</taxon>
        <taxon>Pseudomonadati</taxon>
        <taxon>Planctomycetota</taxon>
        <taxon>Candidatus Brocadiia</taxon>
        <taxon>Candidatus Brocadiales</taxon>
        <taxon>Candidatus Brocadiaceae</taxon>
        <taxon>Candidatus Jettenia</taxon>
    </lineage>
</organism>
<evidence type="ECO:0000313" key="1">
    <source>
        <dbReference type="EMBL" id="GAB63667.1"/>
    </source>
</evidence>
<dbReference type="AlphaFoldDB" id="I3IPM2"/>
<sequence>MDYRAIFPTRYGAIFAGRLCESGGCEYTHVIIYLDSIKVYFLKNQRRNSILITPFHTLFE</sequence>
<protein>
    <submittedName>
        <fullName evidence="1">Uncharacterized protein</fullName>
    </submittedName>
</protein>
<name>I3IPM2_9BACT</name>
<dbReference type="EMBL" id="BAFH01000004">
    <property type="protein sequence ID" value="GAB63667.1"/>
    <property type="molecule type" value="Genomic_DNA"/>
</dbReference>
<comment type="caution">
    <text evidence="1">The sequence shown here is derived from an EMBL/GenBank/DDBJ whole genome shotgun (WGS) entry which is preliminary data.</text>
</comment>
<accession>I3IPM2</accession>
<keyword evidence="2" id="KW-1185">Reference proteome</keyword>
<proteinExistence type="predicted"/>
<gene>
    <name evidence="1" type="ORF">KSU1_D0358</name>
</gene>